<evidence type="ECO:0000313" key="5">
    <source>
        <dbReference type="Proteomes" id="UP001265259"/>
    </source>
</evidence>
<evidence type="ECO:0000256" key="2">
    <source>
        <dbReference type="ARBA" id="ARBA00023033"/>
    </source>
</evidence>
<dbReference type="InterPro" id="IPR036661">
    <property type="entry name" value="Luciferase-like_sf"/>
</dbReference>
<name>A0ABU3DG67_9RHOB</name>
<proteinExistence type="predicted"/>
<dbReference type="NCBIfam" id="TIGR03858">
    <property type="entry name" value="LLM_2I7G"/>
    <property type="match status" value="1"/>
</dbReference>
<sequence length="344" mass="37314">MELGLYTFGDVGIEPATGRPIDAPERLSNLMEEIELADQVGLDFFGLGEHHRPNYAISAPAVALAAAARTTKNIRLSSAVSVLSSDDPVRVFQQYSTLDSLSGGRAELMVGRGSFIESFPLFGYDLNDYDSLFQEKLAMLLAINEQEKLNWPGTDFTQAVEGLGIYPRPVHGQLPIWIAAGGTPASMVRAGALGMPLALAIIGGAPRRFKPLADLYRRAAKEEGNEAQARVSLNVHGFVHDDAQEAADIFFPAQKEVMDQIGRERGWGPQSRAQFDAQMSPEGAMFVGSPAQITDKILGLREDLGFDRITMQMAIGMIPHADMMRAIETLGSKVAPELRRADAA</sequence>
<dbReference type="RefSeq" id="WP_311690533.1">
    <property type="nucleotide sequence ID" value="NZ_JAVRHL010000002.1"/>
</dbReference>
<protein>
    <submittedName>
        <fullName evidence="4">LLM class flavin-dependent oxidoreductase</fullName>
    </submittedName>
</protein>
<dbReference type="Proteomes" id="UP001265259">
    <property type="component" value="Unassembled WGS sequence"/>
</dbReference>
<dbReference type="PANTHER" id="PTHR30137:SF8">
    <property type="entry name" value="BLR5498 PROTEIN"/>
    <property type="match status" value="1"/>
</dbReference>
<organism evidence="4 5">
    <name type="scientific">Tropicimonas omnivorans</name>
    <dbReference type="NCBI Taxonomy" id="3075590"/>
    <lineage>
        <taxon>Bacteria</taxon>
        <taxon>Pseudomonadati</taxon>
        <taxon>Pseudomonadota</taxon>
        <taxon>Alphaproteobacteria</taxon>
        <taxon>Rhodobacterales</taxon>
        <taxon>Roseobacteraceae</taxon>
        <taxon>Tropicimonas</taxon>
    </lineage>
</organism>
<dbReference type="InterPro" id="IPR022290">
    <property type="entry name" value="LLM_Atu2307-like"/>
</dbReference>
<keyword evidence="5" id="KW-1185">Reference proteome</keyword>
<accession>A0ABU3DG67</accession>
<keyword evidence="1" id="KW-0560">Oxidoreductase</keyword>
<feature type="domain" description="Luciferase-like" evidence="3">
    <location>
        <begin position="1"/>
        <end position="307"/>
    </location>
</feature>
<evidence type="ECO:0000259" key="3">
    <source>
        <dbReference type="Pfam" id="PF00296"/>
    </source>
</evidence>
<evidence type="ECO:0000256" key="1">
    <source>
        <dbReference type="ARBA" id="ARBA00023002"/>
    </source>
</evidence>
<dbReference type="Pfam" id="PF00296">
    <property type="entry name" value="Bac_luciferase"/>
    <property type="match status" value="1"/>
</dbReference>
<evidence type="ECO:0000313" key="4">
    <source>
        <dbReference type="EMBL" id="MDT0682715.1"/>
    </source>
</evidence>
<dbReference type="PANTHER" id="PTHR30137">
    <property type="entry name" value="LUCIFERASE-LIKE MONOOXYGENASE"/>
    <property type="match status" value="1"/>
</dbReference>
<dbReference type="InterPro" id="IPR050766">
    <property type="entry name" value="Bact_Lucif_Oxidored"/>
</dbReference>
<reference evidence="4 5" key="1">
    <citation type="submission" date="2023-09" db="EMBL/GenBank/DDBJ databases">
        <authorList>
            <person name="Rey-Velasco X."/>
        </authorList>
    </citation>
    <scope>NUCLEOTIDE SEQUENCE [LARGE SCALE GENOMIC DNA]</scope>
    <source>
        <strain evidence="4 5">F158</strain>
    </source>
</reference>
<gene>
    <name evidence="4" type="ORF">RM543_08455</name>
</gene>
<comment type="caution">
    <text evidence="4">The sequence shown here is derived from an EMBL/GenBank/DDBJ whole genome shotgun (WGS) entry which is preliminary data.</text>
</comment>
<dbReference type="SUPFAM" id="SSF51679">
    <property type="entry name" value="Bacterial luciferase-like"/>
    <property type="match status" value="1"/>
</dbReference>
<keyword evidence="2" id="KW-0503">Monooxygenase</keyword>
<dbReference type="Gene3D" id="3.20.20.30">
    <property type="entry name" value="Luciferase-like domain"/>
    <property type="match status" value="1"/>
</dbReference>
<dbReference type="EMBL" id="JAVRHL010000002">
    <property type="protein sequence ID" value="MDT0682715.1"/>
    <property type="molecule type" value="Genomic_DNA"/>
</dbReference>
<dbReference type="InterPro" id="IPR011251">
    <property type="entry name" value="Luciferase-like_dom"/>
</dbReference>